<organism evidence="3 4">
    <name type="scientific">Nocardia amikacinitolerans</name>
    <dbReference type="NCBI Taxonomy" id="756689"/>
    <lineage>
        <taxon>Bacteria</taxon>
        <taxon>Bacillati</taxon>
        <taxon>Actinomycetota</taxon>
        <taxon>Actinomycetes</taxon>
        <taxon>Mycobacteriales</taxon>
        <taxon>Nocardiaceae</taxon>
        <taxon>Nocardia</taxon>
    </lineage>
</organism>
<dbReference type="SMART" id="SM00331">
    <property type="entry name" value="PP2C_SIG"/>
    <property type="match status" value="1"/>
</dbReference>
<gene>
    <name evidence="3" type="ORF">SAMN04244553_0913</name>
</gene>
<protein>
    <submittedName>
        <fullName evidence="3">Serine/threonine protein phosphatase PrpC</fullName>
    </submittedName>
</protein>
<feature type="domain" description="PPM-type phosphatase" evidence="2">
    <location>
        <begin position="205"/>
        <end position="461"/>
    </location>
</feature>
<sequence>MNRDQPAEPSEPTPSTPHRPPVEPDRPAEPRQPVAPDQPTVPVRSDATGHPPTPDQPATPTITGATNPTEPGSSAETESPTDPSATPPDPTSTVSAYVTPPVSEAPTHPADTVPTMPLAKPAEPPSVSPRCPGCRERVSSTDRYCEACGRELGARRVALPHPESESATPRPCDACGAQDYDPDGYCRGCGQLRAPRDRFEADLGAVCVVTDRGVAHARNEDSVAAAVVDGGAGPSAVVIVVCDGVSTSEDPQAASGTASRSGVDATLAALAEGQDAPDAALAGLAAAAQAVRDIAVHESHAPSCTYVSAIVRGYDADTVEITVANVGDSRGYWLVPAPGAPDIPPSQRLTVDDSWAQALVDAGAMDEQAAMKDPRAHTLLRWLGADSGDRPWSDTCVRVFRTRGPGLLLLCSDGLWNYQPDAHALAALATAAEPMQAARDLAEFALRSGGSDNITVALARVP</sequence>
<dbReference type="Proteomes" id="UP000219565">
    <property type="component" value="Unassembled WGS sequence"/>
</dbReference>
<feature type="region of interest" description="Disordered" evidence="1">
    <location>
        <begin position="1"/>
        <end position="133"/>
    </location>
</feature>
<feature type="compositionally biased region" description="Basic and acidic residues" evidence="1">
    <location>
        <begin position="20"/>
        <end position="29"/>
    </location>
</feature>
<dbReference type="PROSITE" id="PS51746">
    <property type="entry name" value="PPM_2"/>
    <property type="match status" value="1"/>
</dbReference>
<dbReference type="InterPro" id="IPR036457">
    <property type="entry name" value="PPM-type-like_dom_sf"/>
</dbReference>
<evidence type="ECO:0000259" key="2">
    <source>
        <dbReference type="PROSITE" id="PS51746"/>
    </source>
</evidence>
<dbReference type="AlphaFoldDB" id="A0A285KWP4"/>
<dbReference type="Gene3D" id="3.60.40.10">
    <property type="entry name" value="PPM-type phosphatase domain"/>
    <property type="match status" value="1"/>
</dbReference>
<evidence type="ECO:0000256" key="1">
    <source>
        <dbReference type="SAM" id="MobiDB-lite"/>
    </source>
</evidence>
<dbReference type="SMART" id="SM00332">
    <property type="entry name" value="PP2Cc"/>
    <property type="match status" value="1"/>
</dbReference>
<evidence type="ECO:0000313" key="4">
    <source>
        <dbReference type="Proteomes" id="UP000219565"/>
    </source>
</evidence>
<name>A0A285KWP4_9NOCA</name>
<evidence type="ECO:0000313" key="3">
    <source>
        <dbReference type="EMBL" id="SNY77092.1"/>
    </source>
</evidence>
<feature type="compositionally biased region" description="Pro residues" evidence="1">
    <location>
        <begin position="9"/>
        <end position="19"/>
    </location>
</feature>
<accession>A0A285KWP4</accession>
<dbReference type="EMBL" id="OBEG01000001">
    <property type="protein sequence ID" value="SNY77092.1"/>
    <property type="molecule type" value="Genomic_DNA"/>
</dbReference>
<dbReference type="SUPFAM" id="SSF81606">
    <property type="entry name" value="PP2C-like"/>
    <property type="match status" value="1"/>
</dbReference>
<keyword evidence="4" id="KW-1185">Reference proteome</keyword>
<reference evidence="3 4" key="1">
    <citation type="submission" date="2017-09" db="EMBL/GenBank/DDBJ databases">
        <authorList>
            <person name="Ehlers B."/>
            <person name="Leendertz F.H."/>
        </authorList>
    </citation>
    <scope>NUCLEOTIDE SEQUENCE [LARGE SCALE GENOMIC DNA]</scope>
    <source>
        <strain evidence="3 4">DSM 45537</strain>
    </source>
</reference>
<dbReference type="InterPro" id="IPR001932">
    <property type="entry name" value="PPM-type_phosphatase-like_dom"/>
</dbReference>
<proteinExistence type="predicted"/>
<feature type="compositionally biased region" description="Polar residues" evidence="1">
    <location>
        <begin position="58"/>
        <end position="75"/>
    </location>
</feature>
<dbReference type="STRING" id="1379680.GCA_001612615_00108"/>